<reference evidence="8" key="1">
    <citation type="submission" date="2021-02" db="EMBL/GenBank/DDBJ databases">
        <authorList>
            <person name="Nowell W R."/>
        </authorList>
    </citation>
    <scope>NUCLEOTIDE SEQUENCE</scope>
</reference>
<evidence type="ECO:0000256" key="5">
    <source>
        <dbReference type="ARBA" id="ARBA00023192"/>
    </source>
</evidence>
<evidence type="ECO:0000256" key="2">
    <source>
        <dbReference type="ARBA" id="ARBA00005038"/>
    </source>
</evidence>
<evidence type="ECO:0000256" key="7">
    <source>
        <dbReference type="RuleBase" id="RU362118"/>
    </source>
</evidence>
<evidence type="ECO:0000256" key="6">
    <source>
        <dbReference type="ARBA" id="ARBA00029853"/>
    </source>
</evidence>
<gene>
    <name evidence="8" type="ORF">JYZ213_LOCUS15936</name>
</gene>
<evidence type="ECO:0000313" key="8">
    <source>
        <dbReference type="EMBL" id="CAF0999923.1"/>
    </source>
</evidence>
<comment type="caution">
    <text evidence="8">The sequence shown here is derived from an EMBL/GenBank/DDBJ whole genome shotgun (WGS) entry which is preliminary data.</text>
</comment>
<dbReference type="Pfam" id="PF01053">
    <property type="entry name" value="Cys_Met_Meta_PP"/>
    <property type="match status" value="1"/>
</dbReference>
<dbReference type="GO" id="GO:0030170">
    <property type="term" value="F:pyridoxal phosphate binding"/>
    <property type="evidence" value="ECO:0007669"/>
    <property type="project" value="InterPro"/>
</dbReference>
<dbReference type="GO" id="GO:0019346">
    <property type="term" value="P:transsulfuration"/>
    <property type="evidence" value="ECO:0007669"/>
    <property type="project" value="InterPro"/>
</dbReference>
<keyword evidence="5" id="KW-0198">Cysteine biosynthesis</keyword>
<evidence type="ECO:0000256" key="4">
    <source>
        <dbReference type="ARBA" id="ARBA00022898"/>
    </source>
</evidence>
<dbReference type="GO" id="GO:0005737">
    <property type="term" value="C:cytoplasm"/>
    <property type="evidence" value="ECO:0007669"/>
    <property type="project" value="TreeGrafter"/>
</dbReference>
<evidence type="ECO:0000313" key="9">
    <source>
        <dbReference type="Proteomes" id="UP000663845"/>
    </source>
</evidence>
<dbReference type="EC" id="4.4.1.1" evidence="3"/>
<dbReference type="EMBL" id="CAJNOG010000140">
    <property type="protein sequence ID" value="CAF0999923.1"/>
    <property type="molecule type" value="Genomic_DNA"/>
</dbReference>
<dbReference type="PANTHER" id="PTHR11808">
    <property type="entry name" value="TRANS-SULFURATION ENZYME FAMILY MEMBER"/>
    <property type="match status" value="1"/>
</dbReference>
<keyword evidence="4 7" id="KW-0663">Pyridoxal phosphate</keyword>
<comment type="similarity">
    <text evidence="7">Belongs to the trans-sulfuration enzymes family.</text>
</comment>
<name>A0A814GR51_9BILA</name>
<proteinExistence type="inferred from homology"/>
<dbReference type="FunFam" id="3.90.1150.10:FF:000008">
    <property type="entry name" value="Cystathionine gamma-synthase"/>
    <property type="match status" value="1"/>
</dbReference>
<dbReference type="GO" id="GO:0004123">
    <property type="term" value="F:cystathionine gamma-lyase activity"/>
    <property type="evidence" value="ECO:0007669"/>
    <property type="project" value="TreeGrafter"/>
</dbReference>
<evidence type="ECO:0000256" key="3">
    <source>
        <dbReference type="ARBA" id="ARBA00012085"/>
    </source>
</evidence>
<dbReference type="PANTHER" id="PTHR11808:SF15">
    <property type="entry name" value="CYSTATHIONINE GAMMA-LYASE"/>
    <property type="match status" value="1"/>
</dbReference>
<dbReference type="InterPro" id="IPR015424">
    <property type="entry name" value="PyrdxlP-dep_Trfase"/>
</dbReference>
<evidence type="ECO:0000256" key="1">
    <source>
        <dbReference type="ARBA" id="ARBA00001933"/>
    </source>
</evidence>
<comment type="pathway">
    <text evidence="2">Amino-acid biosynthesis; L-cysteine biosynthesis; L-cysteine from L-homocysteine and L-serine: step 2/2.</text>
</comment>
<dbReference type="GO" id="GO:0019343">
    <property type="term" value="P:cysteine biosynthetic process via cystathionine"/>
    <property type="evidence" value="ECO:0007669"/>
    <property type="project" value="TreeGrafter"/>
</dbReference>
<organism evidence="8 9">
    <name type="scientific">Adineta steineri</name>
    <dbReference type="NCBI Taxonomy" id="433720"/>
    <lineage>
        <taxon>Eukaryota</taxon>
        <taxon>Metazoa</taxon>
        <taxon>Spiralia</taxon>
        <taxon>Gnathifera</taxon>
        <taxon>Rotifera</taxon>
        <taxon>Eurotatoria</taxon>
        <taxon>Bdelloidea</taxon>
        <taxon>Adinetida</taxon>
        <taxon>Adinetidae</taxon>
        <taxon>Adineta</taxon>
    </lineage>
</organism>
<dbReference type="Gene3D" id="3.90.1150.10">
    <property type="entry name" value="Aspartate Aminotransferase, domain 1"/>
    <property type="match status" value="1"/>
</dbReference>
<sequence length="136" mass="15239">MANGLRVATYLEQHKHVERVIYPPLESHPQHDLYKKQMSGFSGMISIYLKGDEVEKSKRFLGHLKLFTTAESLGGYESLIELPAVMTHASVPEEHRRQLGITDGLIRLSVGLEDVQDLIDDIEAALDFAFSSTDAK</sequence>
<dbReference type="Proteomes" id="UP000663845">
    <property type="component" value="Unassembled WGS sequence"/>
</dbReference>
<dbReference type="InterPro" id="IPR015422">
    <property type="entry name" value="PyrdxlP-dep_Trfase_small"/>
</dbReference>
<keyword evidence="5" id="KW-0028">Amino-acid biosynthesis</keyword>
<dbReference type="InterPro" id="IPR000277">
    <property type="entry name" value="Cys/Met-Metab_PyrdxlP-dep_enz"/>
</dbReference>
<accession>A0A814GR51</accession>
<comment type="cofactor">
    <cofactor evidence="1 7">
        <name>pyridoxal 5'-phosphate</name>
        <dbReference type="ChEBI" id="CHEBI:597326"/>
    </cofactor>
</comment>
<dbReference type="SUPFAM" id="SSF53383">
    <property type="entry name" value="PLP-dependent transferases"/>
    <property type="match status" value="1"/>
</dbReference>
<dbReference type="AlphaFoldDB" id="A0A814GR51"/>
<protein>
    <recommendedName>
        <fullName evidence="3">cystathionine gamma-lyase</fullName>
        <ecNumber evidence="3">4.4.1.1</ecNumber>
    </recommendedName>
    <alternativeName>
        <fullName evidence="6">Gamma-cystathionase</fullName>
    </alternativeName>
</protein>